<reference evidence="5 6" key="2">
    <citation type="submission" date="2020-07" db="EMBL/GenBank/DDBJ databases">
        <title>Genome of starter culture bacteria Kocuria salsicia reveals its technological properties and safety for usage in meat industry.</title>
        <authorList>
            <person name="Michael M."/>
            <person name="Konstantin K."/>
            <person name="Evgenii K."/>
            <person name="Galina S."/>
            <person name="Oksana K."/>
            <person name="Andrei L."/>
        </authorList>
    </citation>
    <scope>NUCLEOTIDE SEQUENCE [LARGE SCALE GENOMIC DNA]</scope>
    <source>
        <strain evidence="5 6">80</strain>
    </source>
</reference>
<accession>A0A7D7Q3I7</accession>
<dbReference type="GO" id="GO:0003700">
    <property type="term" value="F:DNA-binding transcription factor activity"/>
    <property type="evidence" value="ECO:0007669"/>
    <property type="project" value="InterPro"/>
</dbReference>
<keyword evidence="6" id="KW-1185">Reference proteome</keyword>
<dbReference type="Gene3D" id="1.10.10.10">
    <property type="entry name" value="Winged helix-like DNA-binding domain superfamily/Winged helix DNA-binding domain"/>
    <property type="match status" value="1"/>
</dbReference>
<sequence length="267" mass="28112">MLAEQRRKRILHEVQVRGSAHVHDLAELLAVSAMTVRRDLKELEEQGLLTRVHGGAEAAGSGLEPAFAEKSGLNARAKDLIADAAARLVEPGMSVGFSAGTTCLRLAQHVTKRTDLQDLSVVTNSLPAADEFFRTARGGLPGGPAPVAPPSRVLLTGGQRTPSDALVGPLADAALAELHVDLVFMGTHGADPRGLSTPNPDEARTNRALIRSARDVVAVFDSSKWGLTGLSGFAHWDAVDTVITDSGLSDPALQFLKDNVNKVVIAS</sequence>
<dbReference type="PANTHER" id="PTHR30363:SF44">
    <property type="entry name" value="AGA OPERON TRANSCRIPTIONAL REPRESSOR-RELATED"/>
    <property type="match status" value="1"/>
</dbReference>
<dbReference type="SMART" id="SM01134">
    <property type="entry name" value="DeoRC"/>
    <property type="match status" value="1"/>
</dbReference>
<dbReference type="AlphaFoldDB" id="A0A7D7Q3I7"/>
<evidence type="ECO:0000259" key="4">
    <source>
        <dbReference type="PROSITE" id="PS51000"/>
    </source>
</evidence>
<dbReference type="PRINTS" id="PR00037">
    <property type="entry name" value="HTHLACR"/>
</dbReference>
<dbReference type="Gene3D" id="3.40.50.1360">
    <property type="match status" value="1"/>
</dbReference>
<dbReference type="GO" id="GO:0003677">
    <property type="term" value="F:DNA binding"/>
    <property type="evidence" value="ECO:0007669"/>
    <property type="project" value="UniProtKB-KW"/>
</dbReference>
<evidence type="ECO:0000313" key="5">
    <source>
        <dbReference type="EMBL" id="QMS56238.1"/>
    </source>
</evidence>
<keyword evidence="2" id="KW-0238">DNA-binding</keyword>
<evidence type="ECO:0000256" key="3">
    <source>
        <dbReference type="ARBA" id="ARBA00023163"/>
    </source>
</evidence>
<protein>
    <submittedName>
        <fullName evidence="5">Glucitol operon repressor</fullName>
    </submittedName>
</protein>
<organism evidence="5 6">
    <name type="scientific">Kocuria varians</name>
    <name type="common">Micrococcus varians</name>
    <dbReference type="NCBI Taxonomy" id="1272"/>
    <lineage>
        <taxon>Bacteria</taxon>
        <taxon>Bacillati</taxon>
        <taxon>Actinomycetota</taxon>
        <taxon>Actinomycetes</taxon>
        <taxon>Micrococcales</taxon>
        <taxon>Micrococcaceae</taxon>
        <taxon>Kocuria</taxon>
    </lineage>
</organism>
<dbReference type="SMART" id="SM00420">
    <property type="entry name" value="HTH_DEOR"/>
    <property type="match status" value="1"/>
</dbReference>
<dbReference type="PROSITE" id="PS00894">
    <property type="entry name" value="HTH_DEOR_1"/>
    <property type="match status" value="1"/>
</dbReference>
<dbReference type="InterPro" id="IPR001034">
    <property type="entry name" value="DeoR_HTH"/>
</dbReference>
<dbReference type="InterPro" id="IPR036388">
    <property type="entry name" value="WH-like_DNA-bd_sf"/>
</dbReference>
<dbReference type="Pfam" id="PF00455">
    <property type="entry name" value="DeoRC"/>
    <property type="match status" value="1"/>
</dbReference>
<name>A0A7D7Q3I7_KOCVA</name>
<keyword evidence="1" id="KW-0805">Transcription regulation</keyword>
<dbReference type="InterPro" id="IPR050313">
    <property type="entry name" value="Carb_Metab_HTH_regulators"/>
</dbReference>
<reference evidence="6" key="1">
    <citation type="submission" date="2017-08" db="EMBL/GenBank/DDBJ databases">
        <title>Draft Genome Sequence of Kocuria varians 80.</title>
        <authorList>
            <person name="Minaev M."/>
            <person name="Kurbakov K.A."/>
            <person name="Solodovnikova G.I."/>
            <person name="Kuznetsova O.A."/>
            <person name="Lisitsyn A.B."/>
        </authorList>
    </citation>
    <scope>NUCLEOTIDE SEQUENCE [LARGE SCALE GENOMIC DNA]</scope>
    <source>
        <strain evidence="6">80</strain>
    </source>
</reference>
<dbReference type="InterPro" id="IPR036390">
    <property type="entry name" value="WH_DNA-bd_sf"/>
</dbReference>
<dbReference type="EMBL" id="CP059343">
    <property type="protein sequence ID" value="QMS56238.1"/>
    <property type="molecule type" value="Genomic_DNA"/>
</dbReference>
<evidence type="ECO:0000256" key="2">
    <source>
        <dbReference type="ARBA" id="ARBA00023125"/>
    </source>
</evidence>
<dbReference type="KEGG" id="kvr:CIB50_0000940"/>
<evidence type="ECO:0000313" key="6">
    <source>
        <dbReference type="Proteomes" id="UP000216825"/>
    </source>
</evidence>
<dbReference type="SUPFAM" id="SSF100950">
    <property type="entry name" value="NagB/RpiA/CoA transferase-like"/>
    <property type="match status" value="1"/>
</dbReference>
<dbReference type="InterPro" id="IPR014036">
    <property type="entry name" value="DeoR-like_C"/>
</dbReference>
<dbReference type="SUPFAM" id="SSF46785">
    <property type="entry name" value="Winged helix' DNA-binding domain"/>
    <property type="match status" value="1"/>
</dbReference>
<dbReference type="Pfam" id="PF08220">
    <property type="entry name" value="HTH_DeoR"/>
    <property type="match status" value="1"/>
</dbReference>
<feature type="domain" description="HTH deoR-type" evidence="4">
    <location>
        <begin position="3"/>
        <end position="58"/>
    </location>
</feature>
<proteinExistence type="predicted"/>
<dbReference type="PROSITE" id="PS51000">
    <property type="entry name" value="HTH_DEOR_2"/>
    <property type="match status" value="1"/>
</dbReference>
<dbReference type="PANTHER" id="PTHR30363">
    <property type="entry name" value="HTH-TYPE TRANSCRIPTIONAL REGULATOR SRLR-RELATED"/>
    <property type="match status" value="1"/>
</dbReference>
<dbReference type="Proteomes" id="UP000216825">
    <property type="component" value="Chromosome"/>
</dbReference>
<gene>
    <name evidence="5" type="primary">srlR_1</name>
    <name evidence="5" type="ORF">CIB50_0000940</name>
</gene>
<dbReference type="InterPro" id="IPR018356">
    <property type="entry name" value="Tscrpt_reg_HTH_DeoR_CS"/>
</dbReference>
<keyword evidence="3" id="KW-0804">Transcription</keyword>
<dbReference type="RefSeq" id="WP_094393399.1">
    <property type="nucleotide sequence ID" value="NZ_CP059343.1"/>
</dbReference>
<evidence type="ECO:0000256" key="1">
    <source>
        <dbReference type="ARBA" id="ARBA00023015"/>
    </source>
</evidence>
<dbReference type="InterPro" id="IPR037171">
    <property type="entry name" value="NagB/RpiA_transferase-like"/>
</dbReference>